<evidence type="ECO:0000256" key="2">
    <source>
        <dbReference type="SAM" id="SignalP"/>
    </source>
</evidence>
<evidence type="ECO:0000313" key="4">
    <source>
        <dbReference type="Proteomes" id="UP000567179"/>
    </source>
</evidence>
<evidence type="ECO:0000256" key="1">
    <source>
        <dbReference type="SAM" id="MobiDB-lite"/>
    </source>
</evidence>
<reference evidence="3 4" key="1">
    <citation type="journal article" date="2020" name="ISME J.">
        <title>Uncovering the hidden diversity of litter-decomposition mechanisms in mushroom-forming fungi.</title>
        <authorList>
            <person name="Floudas D."/>
            <person name="Bentzer J."/>
            <person name="Ahren D."/>
            <person name="Johansson T."/>
            <person name="Persson P."/>
            <person name="Tunlid A."/>
        </authorList>
    </citation>
    <scope>NUCLEOTIDE SEQUENCE [LARGE SCALE GENOMIC DNA]</scope>
    <source>
        <strain evidence="3 4">CBS 101986</strain>
    </source>
</reference>
<keyword evidence="4" id="KW-1185">Reference proteome</keyword>
<feature type="signal peptide" evidence="2">
    <location>
        <begin position="1"/>
        <end position="19"/>
    </location>
</feature>
<organism evidence="3 4">
    <name type="scientific">Psilocybe cf. subviscida</name>
    <dbReference type="NCBI Taxonomy" id="2480587"/>
    <lineage>
        <taxon>Eukaryota</taxon>
        <taxon>Fungi</taxon>
        <taxon>Dikarya</taxon>
        <taxon>Basidiomycota</taxon>
        <taxon>Agaricomycotina</taxon>
        <taxon>Agaricomycetes</taxon>
        <taxon>Agaricomycetidae</taxon>
        <taxon>Agaricales</taxon>
        <taxon>Agaricineae</taxon>
        <taxon>Strophariaceae</taxon>
        <taxon>Psilocybe</taxon>
    </lineage>
</organism>
<keyword evidence="2" id="KW-0732">Signal</keyword>
<evidence type="ECO:0000313" key="3">
    <source>
        <dbReference type="EMBL" id="KAF5310589.1"/>
    </source>
</evidence>
<accession>A0A8H5ESC0</accession>
<protein>
    <submittedName>
        <fullName evidence="3">Uncharacterized protein</fullName>
    </submittedName>
</protein>
<feature type="compositionally biased region" description="Basic residues" evidence="1">
    <location>
        <begin position="80"/>
        <end position="90"/>
    </location>
</feature>
<dbReference type="EMBL" id="JAACJJ010000057">
    <property type="protein sequence ID" value="KAF5310589.1"/>
    <property type="molecule type" value="Genomic_DNA"/>
</dbReference>
<proteinExistence type="predicted"/>
<gene>
    <name evidence="3" type="ORF">D9619_007741</name>
</gene>
<dbReference type="Proteomes" id="UP000567179">
    <property type="component" value="Unassembled WGS sequence"/>
</dbReference>
<feature type="chain" id="PRO_5034575927" evidence="2">
    <location>
        <begin position="20"/>
        <end position="90"/>
    </location>
</feature>
<comment type="caution">
    <text evidence="3">The sequence shown here is derived from an EMBL/GenBank/DDBJ whole genome shotgun (WGS) entry which is preliminary data.</text>
</comment>
<feature type="region of interest" description="Disordered" evidence="1">
    <location>
        <begin position="60"/>
        <end position="90"/>
    </location>
</feature>
<name>A0A8H5ESC0_9AGAR</name>
<sequence>MKMTLYPTILLTVAALALASSDDMKGKTTEDLAQTPSTNPLDAWRWKFPYFWLPFPAQSMSPDSSDDDIQRRDAQVARSRIARRRRHIHP</sequence>
<dbReference type="AlphaFoldDB" id="A0A8H5ESC0"/>